<dbReference type="EMBL" id="JXLH01000010">
    <property type="protein sequence ID" value="KJY59038.1"/>
    <property type="molecule type" value="Genomic_DNA"/>
</dbReference>
<feature type="transmembrane region" description="Helical" evidence="7">
    <location>
        <begin position="157"/>
        <end position="175"/>
    </location>
</feature>
<accession>A0A0F4LL53</accession>
<evidence type="ECO:0000256" key="3">
    <source>
        <dbReference type="ARBA" id="ARBA00022741"/>
    </source>
</evidence>
<feature type="transmembrane region" description="Helical" evidence="7">
    <location>
        <begin position="269"/>
        <end position="295"/>
    </location>
</feature>
<dbReference type="GO" id="GO:0005524">
    <property type="term" value="F:ATP binding"/>
    <property type="evidence" value="ECO:0007669"/>
    <property type="project" value="UniProtKB-KW"/>
</dbReference>
<dbReference type="HOGENOM" id="CLU_000604_23_1_9"/>
<dbReference type="InterPro" id="IPR027417">
    <property type="entry name" value="P-loop_NTPase"/>
</dbReference>
<dbReference type="PANTHER" id="PTHR43394:SF1">
    <property type="entry name" value="ATP-BINDING CASSETTE SUB-FAMILY B MEMBER 10, MITOCHONDRIAL"/>
    <property type="match status" value="1"/>
</dbReference>
<evidence type="ECO:0000259" key="9">
    <source>
        <dbReference type="PROSITE" id="PS50929"/>
    </source>
</evidence>
<dbReference type="PROSITE" id="PS50893">
    <property type="entry name" value="ABC_TRANSPORTER_2"/>
    <property type="match status" value="1"/>
</dbReference>
<comment type="caution">
    <text evidence="10">The sequence shown here is derived from an EMBL/GenBank/DDBJ whole genome shotgun (WGS) entry which is preliminary data.</text>
</comment>
<dbReference type="PANTHER" id="PTHR43394">
    <property type="entry name" value="ATP-DEPENDENT PERMEASE MDL1, MITOCHONDRIAL"/>
    <property type="match status" value="1"/>
</dbReference>
<dbReference type="SMART" id="SM00382">
    <property type="entry name" value="AAA"/>
    <property type="match status" value="1"/>
</dbReference>
<feature type="transmembrane region" description="Helical" evidence="7">
    <location>
        <begin position="53"/>
        <end position="74"/>
    </location>
</feature>
<dbReference type="PROSITE" id="PS50929">
    <property type="entry name" value="ABC_TM1F"/>
    <property type="match status" value="1"/>
</dbReference>
<dbReference type="CDD" id="cd07346">
    <property type="entry name" value="ABC_6TM_exporters"/>
    <property type="match status" value="1"/>
</dbReference>
<evidence type="ECO:0000259" key="8">
    <source>
        <dbReference type="PROSITE" id="PS50893"/>
    </source>
</evidence>
<dbReference type="SUPFAM" id="SSF90123">
    <property type="entry name" value="ABC transporter transmembrane region"/>
    <property type="match status" value="1"/>
</dbReference>
<dbReference type="Proteomes" id="UP000033612">
    <property type="component" value="Unassembled WGS sequence"/>
</dbReference>
<evidence type="ECO:0000256" key="4">
    <source>
        <dbReference type="ARBA" id="ARBA00022840"/>
    </source>
</evidence>
<keyword evidence="3" id="KW-0547">Nucleotide-binding</keyword>
<dbReference type="Gene3D" id="1.20.1560.10">
    <property type="entry name" value="ABC transporter type 1, transmembrane domain"/>
    <property type="match status" value="1"/>
</dbReference>
<evidence type="ECO:0000313" key="11">
    <source>
        <dbReference type="Proteomes" id="UP000033612"/>
    </source>
</evidence>
<dbReference type="GO" id="GO:0005886">
    <property type="term" value="C:plasma membrane"/>
    <property type="evidence" value="ECO:0007669"/>
    <property type="project" value="UniProtKB-SubCell"/>
</dbReference>
<dbReference type="AlphaFoldDB" id="A0A0F4LL53"/>
<feature type="transmembrane region" description="Helical" evidence="7">
    <location>
        <begin position="12"/>
        <end position="33"/>
    </location>
</feature>
<dbReference type="PATRIC" id="fig|1218506.3.peg.619"/>
<keyword evidence="4" id="KW-0067">ATP-binding</keyword>
<evidence type="ECO:0000256" key="1">
    <source>
        <dbReference type="ARBA" id="ARBA00004651"/>
    </source>
</evidence>
<dbReference type="STRING" id="1218506.JF75_05700"/>
<dbReference type="GO" id="GO:0016887">
    <property type="term" value="F:ATP hydrolysis activity"/>
    <property type="evidence" value="ECO:0007669"/>
    <property type="project" value="InterPro"/>
</dbReference>
<evidence type="ECO:0000256" key="7">
    <source>
        <dbReference type="SAM" id="Phobius"/>
    </source>
</evidence>
<name>A0A0F4LL53_9LACO</name>
<dbReference type="InterPro" id="IPR011527">
    <property type="entry name" value="ABC1_TM_dom"/>
</dbReference>
<dbReference type="InterPro" id="IPR039421">
    <property type="entry name" value="Type_1_exporter"/>
</dbReference>
<dbReference type="InterPro" id="IPR003593">
    <property type="entry name" value="AAA+_ATPase"/>
</dbReference>
<protein>
    <submittedName>
        <fullName evidence="10">Uncharacterized protein</fullName>
    </submittedName>
</protein>
<dbReference type="RefSeq" id="WP_046331768.1">
    <property type="nucleotide sequence ID" value="NZ_JBHTBO010000024.1"/>
</dbReference>
<organism evidence="10 11">
    <name type="scientific">Lactobacillus kimbladii</name>
    <dbReference type="NCBI Taxonomy" id="1218506"/>
    <lineage>
        <taxon>Bacteria</taxon>
        <taxon>Bacillati</taxon>
        <taxon>Bacillota</taxon>
        <taxon>Bacilli</taxon>
        <taxon>Lactobacillales</taxon>
        <taxon>Lactobacillaceae</taxon>
        <taxon>Lactobacillus</taxon>
    </lineage>
</organism>
<proteinExistence type="predicted"/>
<dbReference type="Gene3D" id="3.40.50.300">
    <property type="entry name" value="P-loop containing nucleotide triphosphate hydrolases"/>
    <property type="match status" value="1"/>
</dbReference>
<dbReference type="InterPro" id="IPR036640">
    <property type="entry name" value="ABC1_TM_sf"/>
</dbReference>
<feature type="domain" description="ABC transmembrane type-1" evidence="9">
    <location>
        <begin position="21"/>
        <end position="300"/>
    </location>
</feature>
<evidence type="ECO:0000256" key="5">
    <source>
        <dbReference type="ARBA" id="ARBA00022989"/>
    </source>
</evidence>
<evidence type="ECO:0000256" key="6">
    <source>
        <dbReference type="ARBA" id="ARBA00023136"/>
    </source>
</evidence>
<dbReference type="GO" id="GO:0015421">
    <property type="term" value="F:ABC-type oligopeptide transporter activity"/>
    <property type="evidence" value="ECO:0007669"/>
    <property type="project" value="TreeGrafter"/>
</dbReference>
<keyword evidence="2 7" id="KW-0812">Transmembrane</keyword>
<gene>
    <name evidence="10" type="ORF">JF75_05700</name>
</gene>
<feature type="transmembrane region" description="Helical" evidence="7">
    <location>
        <begin position="237"/>
        <end position="263"/>
    </location>
</feature>
<dbReference type="Pfam" id="PF00664">
    <property type="entry name" value="ABC_membrane"/>
    <property type="match status" value="1"/>
</dbReference>
<feature type="domain" description="ABC transporter" evidence="8">
    <location>
        <begin position="330"/>
        <end position="539"/>
    </location>
</feature>
<dbReference type="InterPro" id="IPR003439">
    <property type="entry name" value="ABC_transporter-like_ATP-bd"/>
</dbReference>
<dbReference type="OrthoDB" id="2323954at2"/>
<comment type="subcellular location">
    <subcellularLocation>
        <location evidence="1">Cell membrane</location>
        <topology evidence="1">Multi-pass membrane protein</topology>
    </subcellularLocation>
</comment>
<keyword evidence="6 7" id="KW-0472">Membrane</keyword>
<dbReference type="SUPFAM" id="SSF52540">
    <property type="entry name" value="P-loop containing nucleoside triphosphate hydrolases"/>
    <property type="match status" value="1"/>
</dbReference>
<keyword evidence="11" id="KW-1185">Reference proteome</keyword>
<evidence type="ECO:0000256" key="2">
    <source>
        <dbReference type="ARBA" id="ARBA00022692"/>
    </source>
</evidence>
<reference evidence="10 11" key="1">
    <citation type="submission" date="2015-01" db="EMBL/GenBank/DDBJ databases">
        <title>Comparative genomics of the lactic acid bacteria isolated from the honey bee gut.</title>
        <authorList>
            <person name="Ellegaard K.M."/>
            <person name="Tamarit D."/>
            <person name="Javelind E."/>
            <person name="Olofsson T."/>
            <person name="Andersson S.G."/>
            <person name="Vasquez A."/>
        </authorList>
    </citation>
    <scope>NUCLEOTIDE SEQUENCE [LARGE SCALE GENOMIC DNA]</scope>
    <source>
        <strain evidence="10 11">Hma2</strain>
    </source>
</reference>
<sequence>MKNSAFKKIFSVIKTDLFVQVVVSVLTTILLTGEPYLEAELINTIVYTKKMSQFFWFVCILVIVMILQLFLSYFSSKIQYYTKNVKEVGIVSKLISKIYHLQSDDEQIQDSTYLHSRINNDVNEIANFILGVFPTFISSILTLMLISLFLVFLDYRIFVVVAVFFLLYALIYFLIKQKLYSASKLVKETYDKLFSVRNNIFINYLQIKAKEVLNTEIMRMNRSADKMFTAMKYDFRWNYIFSLVKIMVTLLFQIFFFLIGGLLVLEGKWLIGTFMITFQYFSNMLNSINSIFIIASEYQNYKVAKYRTNKILKKSNEQIGEKSFKEVKSIELRDFNLKLDNNKLYNKNLNFIFKTGKVYGIEGPNGVGKTSLILAIIGLKRDFLGKIKINSENISNIDLQEFRKNNISIMLQHEIPESITVNEYLQTCLTEKQINELLLSLKLKDSFFFSQFSIEEKLNKKMTELSGGELQLIYFFTTIVKPNTSVLILDEPFSNVASKFLPHLMSMINRISEEGKMIFLISHDKYCLTNIERVKLEKA</sequence>
<dbReference type="Pfam" id="PF00005">
    <property type="entry name" value="ABC_tran"/>
    <property type="match status" value="1"/>
</dbReference>
<keyword evidence="5 7" id="KW-1133">Transmembrane helix</keyword>
<evidence type="ECO:0000313" key="10">
    <source>
        <dbReference type="EMBL" id="KJY59038.1"/>
    </source>
</evidence>
<feature type="transmembrane region" description="Helical" evidence="7">
    <location>
        <begin position="125"/>
        <end position="151"/>
    </location>
</feature>